<reference evidence="1" key="1">
    <citation type="submission" date="2023-03" db="EMBL/GenBank/DDBJ databases">
        <title>Chromosome-level genomes of two armyworms, Mythimna separata and Mythimna loreyi, provide insights into the biosynthesis and reception of sex pheromones.</title>
        <authorList>
            <person name="Zhao H."/>
        </authorList>
    </citation>
    <scope>NUCLEOTIDE SEQUENCE</scope>
    <source>
        <strain evidence="1">BeijingLab</strain>
    </source>
</reference>
<dbReference type="EMBL" id="CM056788">
    <property type="protein sequence ID" value="KAJ8730615.1"/>
    <property type="molecule type" value="Genomic_DNA"/>
</dbReference>
<sequence>MTQAVIQEKEPEVPDPSPRNESDDELQEQSVIDPKDTTYVPDDESTSNSSYSDEFCDVESDGSHLEPVDQSSHGKRERKKPERYGYNVCVINEDMGEESLTYDDVMNSSEREEWCKAMEDELQSFHENEAWELVEKPSGVRVVNCKWVYKKKLNSDNSVRFRARLVAKGFTQLEGIDYKETFSPVLKYSTLKLLFAISVNLDLSIRHFDVTTAFLNGHLDEVVYMQLPPNLKNENSMYKVLKLKKAIYGLKQSARAWYKKAENSLLELGYKKSAYEPCLFIKLSGNITTFIALFVDDFFVFSNCTKELDYLKSQLSTSFKLKDLGELRQCLGMNVKIENGKIFVDQKLFIEKLLSKFNMNNCKSAETPMEVNLKLEKSENLISKSKYPYQQLIGSLMYLSVLTRPDISYCVSYLSQFNNSYREIHWKHAKRVLKYLSHTKCFGLLYVKNNADIVGYVDADWASDTVDRRSYTGFCFIYSGCVVSHECKKQQTVALSSTEAEYMAICEASKEAIFLKNLLHELVNRDCGPIILYNDNQSAQKLSENCMYHRRSKHIDVKFHFIREAVEKKLVKINYLSTVDMPADLFTKSLCKVKHYNFVEKIGIAKTKK</sequence>
<organism evidence="1 2">
    <name type="scientific">Mythimna loreyi</name>
    <dbReference type="NCBI Taxonomy" id="667449"/>
    <lineage>
        <taxon>Eukaryota</taxon>
        <taxon>Metazoa</taxon>
        <taxon>Ecdysozoa</taxon>
        <taxon>Arthropoda</taxon>
        <taxon>Hexapoda</taxon>
        <taxon>Insecta</taxon>
        <taxon>Pterygota</taxon>
        <taxon>Neoptera</taxon>
        <taxon>Endopterygota</taxon>
        <taxon>Lepidoptera</taxon>
        <taxon>Glossata</taxon>
        <taxon>Ditrysia</taxon>
        <taxon>Noctuoidea</taxon>
        <taxon>Noctuidae</taxon>
        <taxon>Noctuinae</taxon>
        <taxon>Hadenini</taxon>
        <taxon>Mythimna</taxon>
    </lineage>
</organism>
<keyword evidence="2" id="KW-1185">Reference proteome</keyword>
<name>A0ACC2R3A5_9NEOP</name>
<protein>
    <submittedName>
        <fullName evidence="1">Uncharacterized protein</fullName>
    </submittedName>
</protein>
<gene>
    <name evidence="1" type="ORF">PYW08_002028</name>
</gene>
<accession>A0ACC2R3A5</accession>
<evidence type="ECO:0000313" key="1">
    <source>
        <dbReference type="EMBL" id="KAJ8730615.1"/>
    </source>
</evidence>
<dbReference type="Proteomes" id="UP001231649">
    <property type="component" value="Chromosome 12"/>
</dbReference>
<proteinExistence type="predicted"/>
<evidence type="ECO:0000313" key="2">
    <source>
        <dbReference type="Proteomes" id="UP001231649"/>
    </source>
</evidence>
<comment type="caution">
    <text evidence="1">The sequence shown here is derived from an EMBL/GenBank/DDBJ whole genome shotgun (WGS) entry which is preliminary data.</text>
</comment>